<feature type="domain" description="ACT" evidence="8">
    <location>
        <begin position="854"/>
        <end position="929"/>
    </location>
</feature>
<evidence type="ECO:0000256" key="1">
    <source>
        <dbReference type="ARBA" id="ARBA00022679"/>
    </source>
</evidence>
<dbReference type="SMART" id="SM00471">
    <property type="entry name" value="HDc"/>
    <property type="match status" value="1"/>
</dbReference>
<feature type="region of interest" description="Uridylyltransferase" evidence="7">
    <location>
        <begin position="1"/>
        <end position="381"/>
    </location>
</feature>
<evidence type="ECO:0000313" key="10">
    <source>
        <dbReference type="EMBL" id="MXU64478.1"/>
    </source>
</evidence>
<evidence type="ECO:0000256" key="7">
    <source>
        <dbReference type="HAMAP-Rule" id="MF_00277"/>
    </source>
</evidence>
<dbReference type="CDD" id="cd05401">
    <property type="entry name" value="NT_GlnE_GlnD_like"/>
    <property type="match status" value="1"/>
</dbReference>
<evidence type="ECO:0000256" key="2">
    <source>
        <dbReference type="ARBA" id="ARBA00022695"/>
    </source>
</evidence>
<dbReference type="CDD" id="cd04900">
    <property type="entry name" value="ACT_UUR-like_1"/>
    <property type="match status" value="1"/>
</dbReference>
<dbReference type="EMBL" id="WUWG01000001">
    <property type="protein sequence ID" value="MXU64478.1"/>
    <property type="molecule type" value="Genomic_DNA"/>
</dbReference>
<keyword evidence="6 7" id="KW-0511">Multifunctional enzyme</keyword>
<keyword evidence="2 7" id="KW-0548">Nucleotidyltransferase</keyword>
<comment type="catalytic activity">
    <reaction evidence="7">
        <text>[protein-PII]-uridylyl-L-tyrosine + H2O = [protein-PII]-L-tyrosine + UMP + H(+)</text>
        <dbReference type="Rhea" id="RHEA:48600"/>
        <dbReference type="Rhea" id="RHEA-COMP:12147"/>
        <dbReference type="Rhea" id="RHEA-COMP:12148"/>
        <dbReference type="ChEBI" id="CHEBI:15377"/>
        <dbReference type="ChEBI" id="CHEBI:15378"/>
        <dbReference type="ChEBI" id="CHEBI:46858"/>
        <dbReference type="ChEBI" id="CHEBI:57865"/>
        <dbReference type="ChEBI" id="CHEBI:90602"/>
    </reaction>
</comment>
<dbReference type="PANTHER" id="PTHR47320">
    <property type="entry name" value="BIFUNCTIONAL URIDYLYLTRANSFERASE/URIDYLYL-REMOVING ENZYME"/>
    <property type="match status" value="1"/>
</dbReference>
<dbReference type="InterPro" id="IPR045865">
    <property type="entry name" value="ACT-like_dom_sf"/>
</dbReference>
<dbReference type="HAMAP" id="MF_00277">
    <property type="entry name" value="PII_uridylyl_transf"/>
    <property type="match status" value="1"/>
</dbReference>
<organism evidence="10 11">
    <name type="scientific">Oceanomicrobium pacificus</name>
    <dbReference type="NCBI Taxonomy" id="2692916"/>
    <lineage>
        <taxon>Bacteria</taxon>
        <taxon>Pseudomonadati</taxon>
        <taxon>Pseudomonadota</taxon>
        <taxon>Alphaproteobacteria</taxon>
        <taxon>Rhodobacterales</taxon>
        <taxon>Paracoccaceae</taxon>
        <taxon>Oceanomicrobium</taxon>
    </lineage>
</organism>
<dbReference type="Proteomes" id="UP000436016">
    <property type="component" value="Unassembled WGS sequence"/>
</dbReference>
<dbReference type="SUPFAM" id="SSF55021">
    <property type="entry name" value="ACT-like"/>
    <property type="match status" value="2"/>
</dbReference>
<accession>A0A6B0TRW9</accession>
<feature type="domain" description="ACT" evidence="8">
    <location>
        <begin position="744"/>
        <end position="820"/>
    </location>
</feature>
<evidence type="ECO:0000256" key="5">
    <source>
        <dbReference type="ARBA" id="ARBA00022842"/>
    </source>
</evidence>
<dbReference type="SUPFAM" id="SSF81301">
    <property type="entry name" value="Nucleotidyltransferase"/>
    <property type="match status" value="1"/>
</dbReference>
<dbReference type="PROSITE" id="PS51671">
    <property type="entry name" value="ACT"/>
    <property type="match status" value="2"/>
</dbReference>
<keyword evidence="5 7" id="KW-0460">Magnesium</keyword>
<gene>
    <name evidence="7" type="primary">glnD</name>
    <name evidence="10" type="ORF">GSH16_03385</name>
</gene>
<dbReference type="Gene3D" id="3.30.460.10">
    <property type="entry name" value="Beta Polymerase, domain 2"/>
    <property type="match status" value="1"/>
</dbReference>
<comment type="catalytic activity">
    <reaction evidence="7">
        <text>[protein-PII]-L-tyrosine + UTP = [protein-PII]-uridylyl-L-tyrosine + diphosphate</text>
        <dbReference type="Rhea" id="RHEA:13673"/>
        <dbReference type="Rhea" id="RHEA-COMP:12147"/>
        <dbReference type="Rhea" id="RHEA-COMP:12148"/>
        <dbReference type="ChEBI" id="CHEBI:33019"/>
        <dbReference type="ChEBI" id="CHEBI:46398"/>
        <dbReference type="ChEBI" id="CHEBI:46858"/>
        <dbReference type="ChEBI" id="CHEBI:90602"/>
        <dbReference type="EC" id="2.7.7.59"/>
    </reaction>
</comment>
<comment type="cofactor">
    <cofactor evidence="7">
        <name>Mg(2+)</name>
        <dbReference type="ChEBI" id="CHEBI:18420"/>
    </cofactor>
</comment>
<dbReference type="NCBIfam" id="TIGR01693">
    <property type="entry name" value="UTase_glnD"/>
    <property type="match status" value="1"/>
</dbReference>
<dbReference type="AlphaFoldDB" id="A0A6B0TRW9"/>
<dbReference type="CDD" id="cd04899">
    <property type="entry name" value="ACT_ACR-UUR-like_2"/>
    <property type="match status" value="1"/>
</dbReference>
<keyword evidence="1 7" id="KW-0808">Transferase</keyword>
<dbReference type="NCBIfam" id="NF003467">
    <property type="entry name" value="PRK05092.1"/>
    <property type="match status" value="1"/>
</dbReference>
<reference evidence="10 11" key="1">
    <citation type="submission" date="2019-12" db="EMBL/GenBank/DDBJ databases">
        <title>Strain KN286 was isolated from seawater, which was collected from Caroline Seamount in the tropical western Pacific.</title>
        <authorList>
            <person name="Wang Q."/>
        </authorList>
    </citation>
    <scope>NUCLEOTIDE SEQUENCE [LARGE SCALE GENOMIC DNA]</scope>
    <source>
        <strain evidence="10 11">KN286</strain>
    </source>
</reference>
<dbReference type="EC" id="2.7.7.59" evidence="7"/>
<dbReference type="InterPro" id="IPR043519">
    <property type="entry name" value="NT_sf"/>
</dbReference>
<comment type="activity regulation">
    <text evidence="7">Uridylyltransferase (UTase) activity is inhibited by glutamine, while glutamine activates uridylyl-removing (UR) activity.</text>
</comment>
<evidence type="ECO:0000256" key="4">
    <source>
        <dbReference type="ARBA" id="ARBA00022801"/>
    </source>
</evidence>
<evidence type="ECO:0000259" key="8">
    <source>
        <dbReference type="PROSITE" id="PS51671"/>
    </source>
</evidence>
<comment type="caution">
    <text evidence="10">The sequence shown here is derived from an EMBL/GenBank/DDBJ whole genome shotgun (WGS) entry which is preliminary data.</text>
</comment>
<comment type="function">
    <text evidence="7">Modifies, by uridylylation and deuridylylation, the PII regulatory proteins (GlnB and homologs), in response to the nitrogen status of the cell that GlnD senses through the glutamine level. Under low glutamine levels, catalyzes the conversion of the PII proteins and UTP to PII-UMP and PPi, while under higher glutamine levels, GlnD hydrolyzes PII-UMP to PII and UMP (deuridylylation). Thus, controls uridylylation state and activity of the PII proteins, and plays an important role in the regulation of nitrogen metabolism.</text>
</comment>
<keyword evidence="11" id="KW-1185">Reference proteome</keyword>
<keyword evidence="4 7" id="KW-0378">Hydrolase</keyword>
<dbReference type="InterPro" id="IPR013546">
    <property type="entry name" value="PII_UdlTrfase/GS_AdlTrfase"/>
</dbReference>
<dbReference type="InterPro" id="IPR003607">
    <property type="entry name" value="HD/PDEase_dom"/>
</dbReference>
<dbReference type="Pfam" id="PF24931">
    <property type="entry name" value="ACT_ACR9_3rd"/>
    <property type="match status" value="1"/>
</dbReference>
<dbReference type="Pfam" id="PF08335">
    <property type="entry name" value="GlnD_UR_UTase"/>
    <property type="match status" value="1"/>
</dbReference>
<evidence type="ECO:0000256" key="6">
    <source>
        <dbReference type="ARBA" id="ARBA00023268"/>
    </source>
</evidence>
<dbReference type="InterPro" id="IPR006674">
    <property type="entry name" value="HD_domain"/>
</dbReference>
<dbReference type="PROSITE" id="PS51831">
    <property type="entry name" value="HD"/>
    <property type="match status" value="1"/>
</dbReference>
<proteinExistence type="inferred from homology"/>
<dbReference type="RefSeq" id="WP_160851889.1">
    <property type="nucleotide sequence ID" value="NZ_WUWG01000001.1"/>
</dbReference>
<name>A0A6B0TRW9_9RHOB</name>
<comment type="domain">
    <text evidence="7">Has four distinct domains: an N-terminal nucleotidyltransferase (NT) domain responsible for UTase activity, a central HD domain that encodes UR activity, and two C-terminal ACT domains that seem to have a role in glutamine sensing.</text>
</comment>
<dbReference type="InterPro" id="IPR010043">
    <property type="entry name" value="UTase/UR"/>
</dbReference>
<dbReference type="EC" id="3.1.4.-" evidence="7"/>
<comment type="caution">
    <text evidence="7">Lacks conserved residue(s) required for the propagation of feature annotation.</text>
</comment>
<dbReference type="PIRSF" id="PIRSF006288">
    <property type="entry name" value="PII_uridyltransf"/>
    <property type="match status" value="1"/>
</dbReference>
<dbReference type="Gene3D" id="1.10.3090.10">
    <property type="entry name" value="cca-adding enzyme, domain 2"/>
    <property type="match status" value="1"/>
</dbReference>
<dbReference type="GO" id="GO:0006808">
    <property type="term" value="P:regulation of nitrogen utilization"/>
    <property type="evidence" value="ECO:0007669"/>
    <property type="project" value="UniProtKB-UniRule"/>
</dbReference>
<dbReference type="InterPro" id="IPR002912">
    <property type="entry name" value="ACT_dom"/>
</dbReference>
<dbReference type="Pfam" id="PF01966">
    <property type="entry name" value="HD"/>
    <property type="match status" value="1"/>
</dbReference>
<comment type="similarity">
    <text evidence="7">Belongs to the GlnD family.</text>
</comment>
<evidence type="ECO:0000256" key="3">
    <source>
        <dbReference type="ARBA" id="ARBA00022737"/>
    </source>
</evidence>
<dbReference type="CDD" id="cd00077">
    <property type="entry name" value="HDc"/>
    <property type="match status" value="1"/>
</dbReference>
<dbReference type="SUPFAM" id="SSF81891">
    <property type="entry name" value="Poly A polymerase C-terminal region-like"/>
    <property type="match status" value="1"/>
</dbReference>
<evidence type="ECO:0000313" key="11">
    <source>
        <dbReference type="Proteomes" id="UP000436016"/>
    </source>
</evidence>
<protein>
    <recommendedName>
        <fullName evidence="7">Bifunctional uridylyltransferase/uridylyl-removing enzyme</fullName>
        <shortName evidence="7">UTase/UR</shortName>
    </recommendedName>
    <alternativeName>
        <fullName evidence="7">Bifunctional [protein-PII] modification enzyme</fullName>
    </alternativeName>
    <alternativeName>
        <fullName evidence="7">Bifunctional nitrogen sensor protein</fullName>
    </alternativeName>
    <domain>
        <recommendedName>
            <fullName evidence="7">[Protein-PII] uridylyltransferase</fullName>
            <shortName evidence="7">PII uridylyltransferase</shortName>
            <shortName evidence="7">UTase</shortName>
            <ecNumber evidence="7">2.7.7.59</ecNumber>
        </recommendedName>
    </domain>
    <domain>
        <recommendedName>
            <fullName evidence="7">[Protein-PII]-UMP uridylyl-removing enzyme</fullName>
            <shortName evidence="7">UR</shortName>
            <ecNumber evidence="7">3.1.4.-</ecNumber>
        </recommendedName>
    </domain>
</protein>
<dbReference type="PANTHER" id="PTHR47320:SF1">
    <property type="entry name" value="BIFUNCTIONAL URIDYLYLTRANSFERASE_URIDYLYL-REMOVING ENZYME"/>
    <property type="match status" value="1"/>
</dbReference>
<dbReference type="SUPFAM" id="SSF81593">
    <property type="entry name" value="Nucleotidyltransferase substrate binding subunit/domain"/>
    <property type="match status" value="1"/>
</dbReference>
<dbReference type="GO" id="GO:0008773">
    <property type="term" value="F:[protein-PII] uridylyltransferase activity"/>
    <property type="evidence" value="ECO:0007669"/>
    <property type="project" value="UniProtKB-UniRule"/>
</dbReference>
<dbReference type="GO" id="GO:0008081">
    <property type="term" value="F:phosphoric diester hydrolase activity"/>
    <property type="evidence" value="ECO:0007669"/>
    <property type="project" value="UniProtKB-UniRule"/>
</dbReference>
<feature type="domain" description="HD" evidence="9">
    <location>
        <begin position="505"/>
        <end position="627"/>
    </location>
</feature>
<sequence length="932" mass="104898">MAPIHQTASPPTPFDLVAAPDILFDSAALRAEIEAAAQDAKDLTALRTAAVKILGAANTAARAMIADYVTAHPFHAAPVVRSYAWLTDQIVLLTMELAERWLHPNPNPTAGERISLLAVGGYGRGEMAPFSDVDLLFLTPYKQTAWGESIIESVLYTLWDLRLKVGHATRTVEDCLRLAREDITIRTALLEQRFLLGDEGLARDLDKRLWNEIFLKTGPEFVEAKLEERAARHRRTGGSRYLVEPNVKEGKGGLRDLQTLFWIAKYINQVKEPTDLIDSGVFTEDEFRIFAEAEEFLWAVRCNLHLMSRRANEQLTFDAQVEVAAAMGFEDADGQRGVERFMQLYYTHARHVGELTRIFLAALEARHVKQRPNLTRSIARAIGFGRNQMPKGYEELHGRLNVADPDAFLADPVNILRLFEVALRTGILIHPDTMRLVAANLDLIDDTVRDDPEANRIFLGLLLDHGNPERALLRMNELNVLGTFLPEFGRIVAMMQFNMYHHYTVDEHTIRCISTLSEIEHGDLVEELPVASDILSKGVNRRILYVALLLHDIGKGLPQDHSVVGAEIATRLAPRLGLDEHEVDTVVWLVRNHLLMSDVAQKRDLSDPRTVRDFARIVQSPARLKLLTVLTVCDIRGVGPGVWNNWKAMLLRDLYAQTMDMLTDGHESQTRKELEVEAKADLRAKLDGDWSDPEIEAEIERHYAPYWLGLDGGTHLVFARLQKELADSGFASAIEPDLDRDATRICFMMQDHPGLFARLAGALALVGANVVDARTYTTNDGLATAVFWIQDGEGHPYEAQRLDRLRRMIDRSLLGEVVPRDELRSRDKVKKRERDFEVPTAITFDNQGSDIFTIIEVDTRDRPGLLHDLARTMTDCNISISSAIIATYGEQAVDAFYVKDLFGLKIHSEAKQKMIEERLRSAIARGVEMMIS</sequence>
<keyword evidence="3" id="KW-0677">Repeat</keyword>
<evidence type="ECO:0000259" key="9">
    <source>
        <dbReference type="PROSITE" id="PS51831"/>
    </source>
</evidence>